<proteinExistence type="predicted"/>
<evidence type="ECO:0000313" key="2">
    <source>
        <dbReference type="Proteomes" id="UP001176941"/>
    </source>
</evidence>
<sequence length="107" mass="12188">MKIASFICVQQRISSSLYCFTYTGFQRQKQAGVSLNKLILYWGGGIYARTKIKPSIIKAAKTQIKNQGTFFFNQCLWTSVLPISRHVSPPYIHAPFPSFMFPVTSFL</sequence>
<name>A0ABN8ZYQ3_RANTA</name>
<dbReference type="Proteomes" id="UP001176941">
    <property type="component" value="Chromosome 9"/>
</dbReference>
<organism evidence="1 2">
    <name type="scientific">Rangifer tarandus platyrhynchus</name>
    <name type="common">Svalbard reindeer</name>
    <dbReference type="NCBI Taxonomy" id="3082113"/>
    <lineage>
        <taxon>Eukaryota</taxon>
        <taxon>Metazoa</taxon>
        <taxon>Chordata</taxon>
        <taxon>Craniata</taxon>
        <taxon>Vertebrata</taxon>
        <taxon>Euteleostomi</taxon>
        <taxon>Mammalia</taxon>
        <taxon>Eutheria</taxon>
        <taxon>Laurasiatheria</taxon>
        <taxon>Artiodactyla</taxon>
        <taxon>Ruminantia</taxon>
        <taxon>Pecora</taxon>
        <taxon>Cervidae</taxon>
        <taxon>Odocoileinae</taxon>
        <taxon>Rangifer</taxon>
    </lineage>
</organism>
<keyword evidence="2" id="KW-1185">Reference proteome</keyword>
<gene>
    <name evidence="1" type="ORF">MRATA1EN1_LOCUS28079</name>
</gene>
<dbReference type="EMBL" id="OX459945">
    <property type="protein sequence ID" value="CAI9179117.1"/>
    <property type="molecule type" value="Genomic_DNA"/>
</dbReference>
<evidence type="ECO:0000313" key="1">
    <source>
        <dbReference type="EMBL" id="CAI9179117.1"/>
    </source>
</evidence>
<reference evidence="1" key="1">
    <citation type="submission" date="2023-04" db="EMBL/GenBank/DDBJ databases">
        <authorList>
            <consortium name="ELIXIR-Norway"/>
        </authorList>
    </citation>
    <scope>NUCLEOTIDE SEQUENCE [LARGE SCALE GENOMIC DNA]</scope>
</reference>
<protein>
    <submittedName>
        <fullName evidence="1">Uncharacterized protein</fullName>
    </submittedName>
</protein>
<accession>A0ABN8ZYQ3</accession>